<proteinExistence type="predicted"/>
<dbReference type="InterPro" id="IPR003675">
    <property type="entry name" value="Rce1/LyrA-like_dom"/>
</dbReference>
<reference evidence="3 4" key="1">
    <citation type="submission" date="2017-09" db="EMBL/GenBank/DDBJ databases">
        <title>Bacterial strain isolated from the female urinary microbiota.</title>
        <authorList>
            <person name="Thomas-White K."/>
            <person name="Kumar N."/>
            <person name="Forster S."/>
            <person name="Putonti C."/>
            <person name="Lawley T."/>
            <person name="Wolfe A.J."/>
        </authorList>
    </citation>
    <scope>NUCLEOTIDE SEQUENCE [LARGE SCALE GENOMIC DNA]</scope>
    <source>
        <strain evidence="3 4">UMB0792</strain>
    </source>
</reference>
<feature type="transmembrane region" description="Helical" evidence="1">
    <location>
        <begin position="126"/>
        <end position="149"/>
    </location>
</feature>
<dbReference type="Pfam" id="PF02517">
    <property type="entry name" value="Rce1-like"/>
    <property type="match status" value="1"/>
</dbReference>
<evidence type="ECO:0000313" key="3">
    <source>
        <dbReference type="EMBL" id="PMC64623.1"/>
    </source>
</evidence>
<keyword evidence="1" id="KW-0812">Transmembrane</keyword>
<dbReference type="GO" id="GO:0004175">
    <property type="term" value="F:endopeptidase activity"/>
    <property type="evidence" value="ECO:0007669"/>
    <property type="project" value="UniProtKB-ARBA"/>
</dbReference>
<gene>
    <name evidence="3" type="ORF">CJ203_04810</name>
</gene>
<evidence type="ECO:0000313" key="4">
    <source>
        <dbReference type="Proteomes" id="UP000235836"/>
    </source>
</evidence>
<feature type="transmembrane region" description="Helical" evidence="1">
    <location>
        <begin position="199"/>
        <end position="232"/>
    </location>
</feature>
<feature type="domain" description="CAAX prenyl protease 2/Lysostaphin resistance protein A-like" evidence="2">
    <location>
        <begin position="165"/>
        <end position="252"/>
    </location>
</feature>
<feature type="transmembrane region" description="Helical" evidence="1">
    <location>
        <begin position="85"/>
        <end position="106"/>
    </location>
</feature>
<dbReference type="PANTHER" id="PTHR36435">
    <property type="entry name" value="SLR1288 PROTEIN"/>
    <property type="match status" value="1"/>
</dbReference>
<keyword evidence="1" id="KW-1133">Transmembrane helix</keyword>
<feature type="transmembrane region" description="Helical" evidence="1">
    <location>
        <begin position="239"/>
        <end position="259"/>
    </location>
</feature>
<accession>A0A2N6T5N2</accession>
<comment type="caution">
    <text evidence="3">The sequence shown here is derived from an EMBL/GenBank/DDBJ whole genome shotgun (WGS) entry which is preliminary data.</text>
</comment>
<dbReference type="Proteomes" id="UP000235836">
    <property type="component" value="Unassembled WGS sequence"/>
</dbReference>
<feature type="transmembrane region" description="Helical" evidence="1">
    <location>
        <begin position="161"/>
        <end position="179"/>
    </location>
</feature>
<feature type="transmembrane region" description="Helical" evidence="1">
    <location>
        <begin position="52"/>
        <end position="73"/>
    </location>
</feature>
<keyword evidence="4" id="KW-1185">Reference proteome</keyword>
<name>A0A2N6T5N2_9CORY</name>
<dbReference type="EMBL" id="PNHG01000005">
    <property type="protein sequence ID" value="PMC64623.1"/>
    <property type="molecule type" value="Genomic_DNA"/>
</dbReference>
<dbReference type="InterPro" id="IPR052710">
    <property type="entry name" value="CAAX_protease"/>
</dbReference>
<dbReference type="GO" id="GO:0080120">
    <property type="term" value="P:CAAX-box protein maturation"/>
    <property type="evidence" value="ECO:0007669"/>
    <property type="project" value="UniProtKB-ARBA"/>
</dbReference>
<sequence>MMNRCLFHQFFLHVSWEQQISADTRLSTMSTPPATDLARTDPLSIRPQLKDMLVGIIAMLSAYALLIGSAFGLKAVGGVGVNIKVLMPVLIVLVLVIPGIALVTYLKRRGLPLGFRPLGIRGWHLVWQVPAGILGALVCTSIVGTLFGIEGDGRTDTMGSGTALVLFTLGAYLLIGPFLEEVVFRRLIMGYLDRIMPAAASVLLSSLVFGLAHIAPAAIIYTFFAGLSFALVTRWHRSLWAGFILHMCNNVLVQVLVLVGL</sequence>
<keyword evidence="1" id="KW-0472">Membrane</keyword>
<protein>
    <recommendedName>
        <fullName evidence="2">CAAX prenyl protease 2/Lysostaphin resistance protein A-like domain-containing protein</fullName>
    </recommendedName>
</protein>
<dbReference type="PANTHER" id="PTHR36435:SF1">
    <property type="entry name" value="CAAX AMINO TERMINAL PROTEASE FAMILY PROTEIN"/>
    <property type="match status" value="1"/>
</dbReference>
<evidence type="ECO:0000259" key="2">
    <source>
        <dbReference type="Pfam" id="PF02517"/>
    </source>
</evidence>
<organism evidence="3 4">
    <name type="scientific">Corynebacterium tuscaniense</name>
    <dbReference type="NCBI Taxonomy" id="302449"/>
    <lineage>
        <taxon>Bacteria</taxon>
        <taxon>Bacillati</taxon>
        <taxon>Actinomycetota</taxon>
        <taxon>Actinomycetes</taxon>
        <taxon>Mycobacteriales</taxon>
        <taxon>Corynebacteriaceae</taxon>
        <taxon>Corynebacterium</taxon>
    </lineage>
</organism>
<dbReference type="AlphaFoldDB" id="A0A2N6T5N2"/>
<evidence type="ECO:0000256" key="1">
    <source>
        <dbReference type="SAM" id="Phobius"/>
    </source>
</evidence>